<feature type="transmembrane region" description="Helical" evidence="12">
    <location>
        <begin position="145"/>
        <end position="166"/>
    </location>
</feature>
<keyword evidence="3 12" id="KW-0812">Transmembrane</keyword>
<keyword evidence="6 12" id="KW-1133">Transmembrane helix</keyword>
<evidence type="ECO:0000259" key="14">
    <source>
        <dbReference type="PROSITE" id="PS50929"/>
    </source>
</evidence>
<dbReference type="InterPro" id="IPR011527">
    <property type="entry name" value="ABC1_TM_dom"/>
</dbReference>
<evidence type="ECO:0000256" key="3">
    <source>
        <dbReference type="ARBA" id="ARBA00022692"/>
    </source>
</evidence>
<evidence type="ECO:0000256" key="8">
    <source>
        <dbReference type="ARBA" id="ARBA00055053"/>
    </source>
</evidence>
<evidence type="ECO:0000256" key="4">
    <source>
        <dbReference type="ARBA" id="ARBA00022741"/>
    </source>
</evidence>
<evidence type="ECO:0000256" key="7">
    <source>
        <dbReference type="ARBA" id="ARBA00023136"/>
    </source>
</evidence>
<evidence type="ECO:0000259" key="13">
    <source>
        <dbReference type="PROSITE" id="PS50893"/>
    </source>
</evidence>
<keyword evidence="16" id="KW-1185">Reference proteome</keyword>
<evidence type="ECO:0000313" key="16">
    <source>
        <dbReference type="Proteomes" id="UP000199408"/>
    </source>
</evidence>
<dbReference type="InterPro" id="IPR003593">
    <property type="entry name" value="AAA+_ATPase"/>
</dbReference>
<dbReference type="Proteomes" id="UP000199408">
    <property type="component" value="Unassembled WGS sequence"/>
</dbReference>
<dbReference type="STRING" id="47864.GA0070560_103185"/>
<dbReference type="GO" id="GO:0016887">
    <property type="term" value="F:ATP hydrolysis activity"/>
    <property type="evidence" value="ECO:0007669"/>
    <property type="project" value="InterPro"/>
</dbReference>
<evidence type="ECO:0000313" key="15">
    <source>
        <dbReference type="EMBL" id="SCG41674.1"/>
    </source>
</evidence>
<reference evidence="16" key="1">
    <citation type="submission" date="2016-06" db="EMBL/GenBank/DDBJ databases">
        <authorList>
            <person name="Varghese N."/>
        </authorList>
    </citation>
    <scope>NUCLEOTIDE SEQUENCE [LARGE SCALE GENOMIC DNA]</scope>
    <source>
        <strain evidence="16">DSM 43171</strain>
    </source>
</reference>
<feature type="domain" description="ABC transmembrane type-1" evidence="14">
    <location>
        <begin position="66"/>
        <end position="387"/>
    </location>
</feature>
<feature type="transmembrane region" description="Helical" evidence="12">
    <location>
        <begin position="246"/>
        <end position="263"/>
    </location>
</feature>
<dbReference type="PANTHER" id="PTHR43394:SF1">
    <property type="entry name" value="ATP-BINDING CASSETTE SUB-FAMILY B MEMBER 10, MITOCHONDRIAL"/>
    <property type="match status" value="1"/>
</dbReference>
<sequence>MTAQRVPDQKPAADAGTPKRLPPGRQNGGPRWMGAGMPAEKSLNFGPSARRLLGRLRPHRLHLASIITLAVASVAASVVGPKILGHATDIIFTGVIGRQLPAGSSAEQAVAAARAAGNDNFADMLARMDVVPGVGIDFDALGRTLALAVALYLGASLLLWWQGWLLNGVVQRTVLRLRAEVEEKLNRLPLPYFDRQPRGELLSRVTNDIDNISQTLSQTLSQLLTSLLTVVGVLAMMFWISPLLALVALVAVPLSVLVTGQIAKRSQRKFIAQWTHTGELNGQIEEAFTGHELVKVFGRQREVQAAFHAKNDELFAASFGAQFISGIIMPAMFFIGNLSYVAIAVVGGLRVASGSMSLGDVQAFIQYSRQFTQPLTQVASMANLLQSGVASAERVFAVLDAEEQSPDPEPPARVTDPHGRVEFAHVSFRYDPDKPLIEDLSLVAEPGHTVAIVGPTGAGKTTLVNLIMRFYELDAGRITLDGVDVTTLRRDDLRGRIGMVLQDTWLFGGTIRDNIAYGRPDASEEEIHAAARATFVDRFVHSLPNGYDTVIDEEGSNVSAGEKQLITIARAFLAEPSLLILDEATSSVDTRTEVLLQRAMAALRSDRTSFVIAHRLSTIRDADLILMMENGRIVEQGTHEELLAAHGAYHRLYRAQFAGALVDDDEAGAPPEPASVRG</sequence>
<feature type="domain" description="ABC transporter" evidence="13">
    <location>
        <begin position="421"/>
        <end position="655"/>
    </location>
</feature>
<gene>
    <name evidence="15" type="ORF">GA0070560_103185</name>
</gene>
<dbReference type="InterPro" id="IPR027417">
    <property type="entry name" value="P-loop_NTPase"/>
</dbReference>
<dbReference type="GO" id="GO:0015421">
    <property type="term" value="F:ABC-type oligopeptide transporter activity"/>
    <property type="evidence" value="ECO:0007669"/>
    <property type="project" value="TreeGrafter"/>
</dbReference>
<dbReference type="FunFam" id="3.40.50.300:FF:000287">
    <property type="entry name" value="Multidrug ABC transporter ATP-binding protein"/>
    <property type="match status" value="1"/>
</dbReference>
<dbReference type="CDD" id="cd18547">
    <property type="entry name" value="ABC_6TM_Tm288_like"/>
    <property type="match status" value="1"/>
</dbReference>
<dbReference type="SUPFAM" id="SSF90123">
    <property type="entry name" value="ABC transporter transmembrane region"/>
    <property type="match status" value="1"/>
</dbReference>
<dbReference type="PROSITE" id="PS00211">
    <property type="entry name" value="ABC_TRANSPORTER_1"/>
    <property type="match status" value="1"/>
</dbReference>
<dbReference type="GO" id="GO:0005524">
    <property type="term" value="F:ATP binding"/>
    <property type="evidence" value="ECO:0007669"/>
    <property type="project" value="UniProtKB-KW"/>
</dbReference>
<evidence type="ECO:0000256" key="11">
    <source>
        <dbReference type="SAM" id="MobiDB-lite"/>
    </source>
</evidence>
<keyword evidence="4" id="KW-0547">Nucleotide-binding</keyword>
<evidence type="ECO:0000256" key="9">
    <source>
        <dbReference type="ARBA" id="ARBA00061644"/>
    </source>
</evidence>
<accession>A0A1C5H6Q6</accession>
<dbReference type="PROSITE" id="PS50893">
    <property type="entry name" value="ABC_TRANSPORTER_2"/>
    <property type="match status" value="1"/>
</dbReference>
<proteinExistence type="inferred from homology"/>
<comment type="subcellular location">
    <subcellularLocation>
        <location evidence="1">Cell membrane</location>
        <topology evidence="1">Multi-pass membrane protein</topology>
    </subcellularLocation>
</comment>
<name>A0A1C5H6Q6_9ACTN</name>
<dbReference type="InterPro" id="IPR017871">
    <property type="entry name" value="ABC_transporter-like_CS"/>
</dbReference>
<keyword evidence="7 12" id="KW-0472">Membrane</keyword>
<keyword evidence="5 15" id="KW-0067">ATP-binding</keyword>
<comment type="similarity">
    <text evidence="9">Belongs to the ABC transporter superfamily. Lipid exporter (TC 3.A.1.106) family.</text>
</comment>
<evidence type="ECO:0000256" key="2">
    <source>
        <dbReference type="ARBA" id="ARBA00022448"/>
    </source>
</evidence>
<dbReference type="CDD" id="cd03254">
    <property type="entry name" value="ABCC_Glucan_exporter_like"/>
    <property type="match status" value="1"/>
</dbReference>
<dbReference type="PANTHER" id="PTHR43394">
    <property type="entry name" value="ATP-DEPENDENT PERMEASE MDL1, MITOCHONDRIAL"/>
    <property type="match status" value="1"/>
</dbReference>
<evidence type="ECO:0000256" key="12">
    <source>
        <dbReference type="SAM" id="Phobius"/>
    </source>
</evidence>
<dbReference type="EMBL" id="FMDN01000003">
    <property type="protein sequence ID" value="SCG41674.1"/>
    <property type="molecule type" value="Genomic_DNA"/>
</dbReference>
<evidence type="ECO:0000256" key="1">
    <source>
        <dbReference type="ARBA" id="ARBA00004651"/>
    </source>
</evidence>
<keyword evidence="2" id="KW-0813">Transport</keyword>
<dbReference type="SUPFAM" id="SSF52540">
    <property type="entry name" value="P-loop containing nucleoside triphosphate hydrolases"/>
    <property type="match status" value="1"/>
</dbReference>
<dbReference type="Gene3D" id="1.20.1560.10">
    <property type="entry name" value="ABC transporter type 1, transmembrane domain"/>
    <property type="match status" value="1"/>
</dbReference>
<dbReference type="InterPro" id="IPR003439">
    <property type="entry name" value="ABC_transporter-like_ATP-bd"/>
</dbReference>
<dbReference type="InterPro" id="IPR039421">
    <property type="entry name" value="Type_1_exporter"/>
</dbReference>
<organism evidence="15 16">
    <name type="scientific">Micromonospora halophytica</name>
    <dbReference type="NCBI Taxonomy" id="47864"/>
    <lineage>
        <taxon>Bacteria</taxon>
        <taxon>Bacillati</taxon>
        <taxon>Actinomycetota</taxon>
        <taxon>Actinomycetes</taxon>
        <taxon>Micromonosporales</taxon>
        <taxon>Micromonosporaceae</taxon>
        <taxon>Micromonospora</taxon>
    </lineage>
</organism>
<dbReference type="AlphaFoldDB" id="A0A1C5H6Q6"/>
<dbReference type="InterPro" id="IPR036640">
    <property type="entry name" value="ABC1_TM_sf"/>
</dbReference>
<evidence type="ECO:0000256" key="10">
    <source>
        <dbReference type="ARBA" id="ARBA00071747"/>
    </source>
</evidence>
<evidence type="ECO:0000256" key="6">
    <source>
        <dbReference type="ARBA" id="ARBA00022989"/>
    </source>
</evidence>
<dbReference type="Pfam" id="PF00664">
    <property type="entry name" value="ABC_membrane"/>
    <property type="match status" value="1"/>
</dbReference>
<feature type="region of interest" description="Disordered" evidence="11">
    <location>
        <begin position="1"/>
        <end position="36"/>
    </location>
</feature>
<feature type="transmembrane region" description="Helical" evidence="12">
    <location>
        <begin position="223"/>
        <end position="240"/>
    </location>
</feature>
<feature type="transmembrane region" description="Helical" evidence="12">
    <location>
        <begin position="61"/>
        <end position="79"/>
    </location>
</feature>
<dbReference type="Gene3D" id="3.40.50.300">
    <property type="entry name" value="P-loop containing nucleotide triphosphate hydrolases"/>
    <property type="match status" value="1"/>
</dbReference>
<evidence type="ECO:0000256" key="5">
    <source>
        <dbReference type="ARBA" id="ARBA00022840"/>
    </source>
</evidence>
<comment type="function">
    <text evidence="8">ABC transporter involved in fatty acid import. Transmembrane domains (TMD) form a pore in the membrane and the ATP-binding domain (NBD) is responsible for energy generation.</text>
</comment>
<dbReference type="Pfam" id="PF00005">
    <property type="entry name" value="ABC_tran"/>
    <property type="match status" value="1"/>
</dbReference>
<protein>
    <recommendedName>
        <fullName evidence="10">Fatty acid ABC transporter ATP-binding/permease protein</fullName>
    </recommendedName>
</protein>
<dbReference type="PROSITE" id="PS50929">
    <property type="entry name" value="ABC_TM1F"/>
    <property type="match status" value="1"/>
</dbReference>
<dbReference type="GO" id="GO:0005886">
    <property type="term" value="C:plasma membrane"/>
    <property type="evidence" value="ECO:0007669"/>
    <property type="project" value="UniProtKB-SubCell"/>
</dbReference>
<dbReference type="SMART" id="SM00382">
    <property type="entry name" value="AAA"/>
    <property type="match status" value="1"/>
</dbReference>